<proteinExistence type="predicted"/>
<sequence>MYPSHLKIDTSVGGFAGPSSSKLSARQHQTPSPLPGKSPAGSGVIGRRARSASNASTSSSISIVSPNSASTNGSTSSLLLPSETLGNRSRSTSPISPTFDDTVKLGPEYVLAMHDYAPQQQGANCLSFRAGQVIHVLNRDSSGWWDGELEGRRGWFPSNYVNTDVIAIADEELPETPFKPGHTSSQSSASVTSWVSGSSHGLSHHRKVSSTSDSGSQELDPHCHPLMYPLLRGLSFLHTTVRDNRVFHYLPCIATIVKCVREILLDTQTLPRDAPILQQFPPIAQERRRVLSVLSLLVAQAKRVCKETLGDEAQEAGADDMLRLGGQVFAHVRRFLAVAVQCGVELPDPRLDSDGIPGSTGTERHSWAYSDQSFEAPQVAYGVDAPDSETPRQVRTRQDILATVGSNLRTKSSGDLQGRVQKPEEDDADSLLPLLPGRSLSNQSKAEKYMPQEHRRHKPGVTSISSISSSSSVSSQDSVGPSTPVFPVGPTSSSQAIEALRFIHDQFLSTIAAFIGHAHSHTRTSHASSTGHLYDLVREIVEMVCKILTIVEAVIHHPDIPSQKITSLKAVKEGLYGVTSILAESVRILTLSAPPTMSEEEEKQALLRAATGTLKAGGDCVTTVRSSLLRKVGESPIIIDLPVADSGPGQFTPGKFTKPKGSALMAIHGYPFNGVDDEDLTIQAQTPSPVRRPREISVASVTSNDSQVSSLDSMTTAVRTPDESKPMLPLSISIIDTPVEPDLPSPTSFAPTDEDGTTWEGSALGHSLEEKILNGDLPAVPLDPIPEHAQETGEWIVSHDYALEDVAYNTDGHLVGATIQALVEKMTPHDSIVDAAFSAVFFMTFRLFSSPVELVDALIVRYNVEPERQLSADEYNLWRQTKGLPVRLRVSNFIKMWVETYWRSAVDAPALPILANFTKEGLAPYYPGPAQRILELLELRRQSSDQAISPRGDRIRDPGMSINPPMTSVQPSEIPRPSMTKTLLSALRSKNFGSISVTDFDALELARQMTIMECTLYCAIQPEEILESGQEGAKLPVNVRAVSSLSTVITGWVAESILSEPDLKKRTGLMKFFIKVADRCMTLQNYSTSRSMLAALDSSTIARLHQTWAGVPQKYKTLLDALRRLADHSRNYHEYRTRLRNTAPPAVPFLGVYHFNYRSFDLLLSADQYLRPVSH</sequence>
<reference evidence="1 2" key="1">
    <citation type="journal article" date="2019" name="Nat. Ecol. Evol.">
        <title>Megaphylogeny resolves global patterns of mushroom evolution.</title>
        <authorList>
            <person name="Varga T."/>
            <person name="Krizsan K."/>
            <person name="Foldi C."/>
            <person name="Dima B."/>
            <person name="Sanchez-Garcia M."/>
            <person name="Sanchez-Ramirez S."/>
            <person name="Szollosi G.J."/>
            <person name="Szarkandi J.G."/>
            <person name="Papp V."/>
            <person name="Albert L."/>
            <person name="Andreopoulos W."/>
            <person name="Angelini C."/>
            <person name="Antonin V."/>
            <person name="Barry K.W."/>
            <person name="Bougher N.L."/>
            <person name="Buchanan P."/>
            <person name="Buyck B."/>
            <person name="Bense V."/>
            <person name="Catcheside P."/>
            <person name="Chovatia M."/>
            <person name="Cooper J."/>
            <person name="Damon W."/>
            <person name="Desjardin D."/>
            <person name="Finy P."/>
            <person name="Geml J."/>
            <person name="Haridas S."/>
            <person name="Hughes K."/>
            <person name="Justo A."/>
            <person name="Karasinski D."/>
            <person name="Kautmanova I."/>
            <person name="Kiss B."/>
            <person name="Kocsube S."/>
            <person name="Kotiranta H."/>
            <person name="LaButti K.M."/>
            <person name="Lechner B.E."/>
            <person name="Liimatainen K."/>
            <person name="Lipzen A."/>
            <person name="Lukacs Z."/>
            <person name="Mihaltcheva S."/>
            <person name="Morgado L.N."/>
            <person name="Niskanen T."/>
            <person name="Noordeloos M.E."/>
            <person name="Ohm R.A."/>
            <person name="Ortiz-Santana B."/>
            <person name="Ovrebo C."/>
            <person name="Racz N."/>
            <person name="Riley R."/>
            <person name="Savchenko A."/>
            <person name="Shiryaev A."/>
            <person name="Soop K."/>
            <person name="Spirin V."/>
            <person name="Szebenyi C."/>
            <person name="Tomsovsky M."/>
            <person name="Tulloss R.E."/>
            <person name="Uehling J."/>
            <person name="Grigoriev I.V."/>
            <person name="Vagvolgyi C."/>
            <person name="Papp T."/>
            <person name="Martin F.M."/>
            <person name="Miettinen O."/>
            <person name="Hibbett D.S."/>
            <person name="Nagy L.G."/>
        </authorList>
    </citation>
    <scope>NUCLEOTIDE SEQUENCE [LARGE SCALE GENOMIC DNA]</scope>
    <source>
        <strain evidence="1 2">NL-1719</strain>
    </source>
</reference>
<evidence type="ECO:0000313" key="2">
    <source>
        <dbReference type="Proteomes" id="UP000308600"/>
    </source>
</evidence>
<gene>
    <name evidence="1" type="ORF">BDN72DRAFT_634309</name>
</gene>
<evidence type="ECO:0000313" key="1">
    <source>
        <dbReference type="EMBL" id="TFK74816.1"/>
    </source>
</evidence>
<organism evidence="1 2">
    <name type="scientific">Pluteus cervinus</name>
    <dbReference type="NCBI Taxonomy" id="181527"/>
    <lineage>
        <taxon>Eukaryota</taxon>
        <taxon>Fungi</taxon>
        <taxon>Dikarya</taxon>
        <taxon>Basidiomycota</taxon>
        <taxon>Agaricomycotina</taxon>
        <taxon>Agaricomycetes</taxon>
        <taxon>Agaricomycetidae</taxon>
        <taxon>Agaricales</taxon>
        <taxon>Pluteineae</taxon>
        <taxon>Pluteaceae</taxon>
        <taxon>Pluteus</taxon>
    </lineage>
</organism>
<dbReference type="Proteomes" id="UP000308600">
    <property type="component" value="Unassembled WGS sequence"/>
</dbReference>
<name>A0ACD3BA71_9AGAR</name>
<dbReference type="EMBL" id="ML208266">
    <property type="protein sequence ID" value="TFK74816.1"/>
    <property type="molecule type" value="Genomic_DNA"/>
</dbReference>
<accession>A0ACD3BA71</accession>
<keyword evidence="2" id="KW-1185">Reference proteome</keyword>
<protein>
    <submittedName>
        <fullName evidence="1">Ras GEF</fullName>
    </submittedName>
</protein>